<gene>
    <name evidence="2" type="ORF">SAMN05216417_1285</name>
</gene>
<dbReference type="InterPro" id="IPR053737">
    <property type="entry name" value="Type_II_TA_Toxin"/>
</dbReference>
<dbReference type="PIRSF" id="PIRSF018297">
    <property type="entry name" value="Doc"/>
    <property type="match status" value="1"/>
</dbReference>
<name>A0A1I7IVB1_9PROT</name>
<dbReference type="RefSeq" id="WP_074975991.1">
    <property type="nucleotide sequence ID" value="NZ_FPBZ01000028.1"/>
</dbReference>
<dbReference type="SUPFAM" id="SSF140931">
    <property type="entry name" value="Fic-like"/>
    <property type="match status" value="1"/>
</dbReference>
<organism evidence="2 3">
    <name type="scientific">Nitrosospira multiformis</name>
    <dbReference type="NCBI Taxonomy" id="1231"/>
    <lineage>
        <taxon>Bacteria</taxon>
        <taxon>Pseudomonadati</taxon>
        <taxon>Pseudomonadota</taxon>
        <taxon>Betaproteobacteria</taxon>
        <taxon>Nitrosomonadales</taxon>
        <taxon>Nitrosomonadaceae</taxon>
        <taxon>Nitrosospira</taxon>
    </lineage>
</organism>
<dbReference type="GO" id="GO:0016301">
    <property type="term" value="F:kinase activity"/>
    <property type="evidence" value="ECO:0007669"/>
    <property type="project" value="InterPro"/>
</dbReference>
<reference evidence="2 3" key="1">
    <citation type="submission" date="2016-10" db="EMBL/GenBank/DDBJ databases">
        <authorList>
            <person name="de Groot N.N."/>
        </authorList>
    </citation>
    <scope>NUCLEOTIDE SEQUENCE [LARGE SCALE GENOMIC DNA]</scope>
    <source>
        <strain evidence="2 3">Nl14</strain>
    </source>
</reference>
<dbReference type="InterPro" id="IPR036597">
    <property type="entry name" value="Fido-like_dom_sf"/>
</dbReference>
<dbReference type="InterPro" id="IPR006440">
    <property type="entry name" value="Doc"/>
</dbReference>
<evidence type="ECO:0000313" key="3">
    <source>
        <dbReference type="Proteomes" id="UP000182649"/>
    </source>
</evidence>
<dbReference type="Pfam" id="PF02661">
    <property type="entry name" value="Fic"/>
    <property type="match status" value="1"/>
</dbReference>
<dbReference type="Proteomes" id="UP000182649">
    <property type="component" value="Unassembled WGS sequence"/>
</dbReference>
<dbReference type="InterPro" id="IPR003812">
    <property type="entry name" value="Fido"/>
</dbReference>
<accession>A0A1I7IVB1</accession>
<protein>
    <submittedName>
        <fullName evidence="2">Death on curing protein</fullName>
    </submittedName>
</protein>
<dbReference type="PROSITE" id="PS51459">
    <property type="entry name" value="FIDO"/>
    <property type="match status" value="1"/>
</dbReference>
<evidence type="ECO:0000313" key="2">
    <source>
        <dbReference type="EMBL" id="SFU76838.1"/>
    </source>
</evidence>
<dbReference type="PANTHER" id="PTHR39426">
    <property type="entry name" value="HOMOLOGY TO DEATH-ON-CURING PROTEIN OF PHAGE P1"/>
    <property type="match status" value="1"/>
</dbReference>
<feature type="domain" description="Fido" evidence="1">
    <location>
        <begin position="7"/>
        <end position="124"/>
    </location>
</feature>
<proteinExistence type="predicted"/>
<dbReference type="NCBIfam" id="TIGR01550">
    <property type="entry name" value="DOC_P1"/>
    <property type="match status" value="1"/>
</dbReference>
<evidence type="ECO:0000259" key="1">
    <source>
        <dbReference type="PROSITE" id="PS51459"/>
    </source>
</evidence>
<dbReference type="AlphaFoldDB" id="A0A1I7IVB1"/>
<sequence length="132" mass="14212">MKEPVWIDEQDALTIHDRLLALHGGPSGVRDKTLLSSALARPRQHLAYSTEADIIRMAAAYTAGIVGNHPFVDGNKRTGFVIGVLFLELNGYGFAAREEDAAQAVLSLAAGTLDEDGYSLFLRANTVREGEG</sequence>
<dbReference type="Gene3D" id="1.20.120.1870">
    <property type="entry name" value="Fic/DOC protein, Fido domain"/>
    <property type="match status" value="1"/>
</dbReference>
<dbReference type="EMBL" id="FPBZ01000028">
    <property type="protein sequence ID" value="SFU76838.1"/>
    <property type="molecule type" value="Genomic_DNA"/>
</dbReference>
<dbReference type="PANTHER" id="PTHR39426:SF1">
    <property type="entry name" value="HOMOLOGY TO DEATH-ON-CURING PROTEIN OF PHAGE P1"/>
    <property type="match status" value="1"/>
</dbReference>
<dbReference type="OrthoDB" id="9802752at2"/>